<dbReference type="EMBL" id="JACIEX010000024">
    <property type="protein sequence ID" value="MBB4096253.1"/>
    <property type="molecule type" value="Genomic_DNA"/>
</dbReference>
<accession>A0A5C5CBS3</accession>
<gene>
    <name evidence="4" type="ORF">FIB18_23765</name>
    <name evidence="3" type="ORF">GGQ79_004812</name>
</gene>
<proteinExistence type="predicted"/>
<dbReference type="EMBL" id="VEWK01000027">
    <property type="protein sequence ID" value="TNV08720.1"/>
    <property type="molecule type" value="Genomic_DNA"/>
</dbReference>
<evidence type="ECO:0000313" key="4">
    <source>
        <dbReference type="EMBL" id="TNV08720.1"/>
    </source>
</evidence>
<comment type="caution">
    <text evidence="4">The sequence shown here is derived from an EMBL/GenBank/DDBJ whole genome shotgun (WGS) entry which is preliminary data.</text>
</comment>
<sequence length="431" mass="48530">MGTSIELKVGGVSLDYTKNNMGHDYGYLFQSQDLARRPCDGVDYDYYAEHPEEEDELAESELSFVRPLSRVVPRLQILGHSLETAKAEYEALAAESADITAMVANGRRPERLTFEEFCALANHFPLTSLAQKYVEYETDDRDIVSQGRFAILAEKFARVPCTENSNSYWSEASYLSSKICILSAASMLLIFAQDPRNAEAEVIWQFGDLVNAGWAARENFVAGADRKQTILVATEGASDSRILRRALDLLRPDVADFFRFIDGDERHHFWGTGNMVRFAEGLVRIDIQNQVLFLLDNDAEGVDAYRKLKELNMSANLRSMVLPDVEELRRFPALGPEGLSNCDINGRAAAIECYLDLNLPGYPPPQVIWSNFKREIGLWHGALEHKESYDRHFMKHDAQELMSGNYDLSKLNQVLDAIVAEVSLLSAADQH</sequence>
<evidence type="ECO:0000259" key="2">
    <source>
        <dbReference type="Pfam" id="PF18871"/>
    </source>
</evidence>
<reference evidence="3 6" key="3">
    <citation type="submission" date="2020-08" db="EMBL/GenBank/DDBJ databases">
        <title>Genomic Encyclopedia of Type Strains, Phase IV (KMG-IV): sequencing the most valuable type-strain genomes for metagenomic binning, comparative biology and taxonomic classification.</title>
        <authorList>
            <person name="Goeker M."/>
        </authorList>
    </citation>
    <scope>NUCLEOTIDE SEQUENCE [LARGE SCALE GENOMIC DNA]</scope>
    <source>
        <strain evidence="3 6">DSM 23868</strain>
    </source>
</reference>
<dbReference type="RefSeq" id="WP_024897873.1">
    <property type="nucleotide sequence ID" value="NZ_JACIEX010000024.1"/>
</dbReference>
<evidence type="ECO:0000313" key="5">
    <source>
        <dbReference type="Proteomes" id="UP000313390"/>
    </source>
</evidence>
<keyword evidence="6" id="KW-1185">Reference proteome</keyword>
<dbReference type="Proteomes" id="UP000553980">
    <property type="component" value="Unassembled WGS sequence"/>
</dbReference>
<dbReference type="AlphaFoldDB" id="A0A5C5CBS3"/>
<dbReference type="Proteomes" id="UP000313390">
    <property type="component" value="Unassembled WGS sequence"/>
</dbReference>
<feature type="domain" description="HEPN/Toprim N-terminal" evidence="2">
    <location>
        <begin position="1"/>
        <end position="228"/>
    </location>
</feature>
<dbReference type="Pfam" id="PF18871">
    <property type="entry name" value="HEPN_Toprim_N"/>
    <property type="match status" value="1"/>
</dbReference>
<reference evidence="4" key="2">
    <citation type="submission" date="2019-06" db="EMBL/GenBank/DDBJ databases">
        <authorList>
            <person name="Hu M."/>
        </authorList>
    </citation>
    <scope>NUCLEOTIDE SEQUENCE</scope>
    <source>
        <strain evidence="4">08RB2639</strain>
    </source>
</reference>
<feature type="coiled-coil region" evidence="1">
    <location>
        <begin position="75"/>
        <end position="102"/>
    </location>
</feature>
<organism evidence="4 5">
    <name type="scientific">Brucella pecoris</name>
    <dbReference type="NCBI Taxonomy" id="867683"/>
    <lineage>
        <taxon>Bacteria</taxon>
        <taxon>Pseudomonadati</taxon>
        <taxon>Pseudomonadota</taxon>
        <taxon>Alphaproteobacteria</taxon>
        <taxon>Hyphomicrobiales</taxon>
        <taxon>Brucellaceae</taxon>
        <taxon>Brucella/Ochrobactrum group</taxon>
        <taxon>Brucella</taxon>
    </lineage>
</organism>
<protein>
    <recommendedName>
        <fullName evidence="2">HEPN/Toprim N-terminal domain-containing protein</fullName>
    </recommendedName>
</protein>
<evidence type="ECO:0000256" key="1">
    <source>
        <dbReference type="SAM" id="Coils"/>
    </source>
</evidence>
<keyword evidence="1" id="KW-0175">Coiled coil</keyword>
<name>A0A5C5CBS3_9HYPH</name>
<reference evidence="4 5" key="1">
    <citation type="journal article" date="2011" name="Int. J. Syst. Evol. Microbiol.">
        <title>Ochrobactrum pecoris sp. nov., isolated from farm animals.</title>
        <authorList>
            <person name="Kampfer P."/>
            <person name="Huber B."/>
            <person name="Busse H.J."/>
            <person name="Scholz H.C."/>
            <person name="Tomaso H."/>
            <person name="Hotzel H."/>
            <person name="Melzer F."/>
        </authorList>
    </citation>
    <scope>NUCLEOTIDE SEQUENCE [LARGE SCALE GENOMIC DNA]</scope>
    <source>
        <strain evidence="4 5">08RB2639</strain>
    </source>
</reference>
<dbReference type="InterPro" id="IPR041487">
    <property type="entry name" value="HEPN/Toprim-NTD1"/>
</dbReference>
<evidence type="ECO:0000313" key="3">
    <source>
        <dbReference type="EMBL" id="MBB4096253.1"/>
    </source>
</evidence>
<evidence type="ECO:0000313" key="6">
    <source>
        <dbReference type="Proteomes" id="UP000553980"/>
    </source>
</evidence>
<dbReference type="OrthoDB" id="5141316at2"/>